<accession>A0A3G5A6Z6</accession>
<evidence type="ECO:0000313" key="1">
    <source>
        <dbReference type="EMBL" id="AYV83030.1"/>
    </source>
</evidence>
<dbReference type="EMBL" id="MK072385">
    <property type="protein sequence ID" value="AYV83030.1"/>
    <property type="molecule type" value="Genomic_DNA"/>
</dbReference>
<sequence length="369" mass="41551">MGLHIMKIFPKVNLDGRELLNPSDSDVHLLKRLKWFSLYCGGYSHNTGDGLSVLTNLVDLTLTDLSSKHLTASALHNLINLTSLTIFESHGIKDDALTRLVSLKKLELNHTSIQGTCLAFFENLTSLRVASRKFLPLAEPMNLTNLETLEIDETDRHPHNADPPDPIIHPSRIRDNLFRMLTKLTALTIDIHSESSANITDYGLSTLHNLTQLRIGSTNTLTNRCFIHLTNLKCLEIMECPEITDEGISHLKYLTHIMFDTTNITGSCFSSFVALDTLDINSCDIISDKDISHLKLRDFRLFDCPHVTDAGINSLTNLTRLTIYNDDDQYSDAAIKSLDKLKKLTIYGGDQKYDIAALKLRGIEIYRRI</sequence>
<name>A0A3G5A6Z6_9VIRU</name>
<dbReference type="InterPro" id="IPR032675">
    <property type="entry name" value="LRR_dom_sf"/>
</dbReference>
<dbReference type="GO" id="GO:0031146">
    <property type="term" value="P:SCF-dependent proteasomal ubiquitin-dependent protein catabolic process"/>
    <property type="evidence" value="ECO:0007669"/>
    <property type="project" value="TreeGrafter"/>
</dbReference>
<proteinExistence type="predicted"/>
<protein>
    <submittedName>
        <fullName evidence="1">Uncharacterized protein</fullName>
    </submittedName>
</protein>
<dbReference type="SUPFAM" id="SSF52047">
    <property type="entry name" value="RNI-like"/>
    <property type="match status" value="1"/>
</dbReference>
<dbReference type="SMART" id="SM00367">
    <property type="entry name" value="LRR_CC"/>
    <property type="match status" value="3"/>
</dbReference>
<dbReference type="PANTHER" id="PTHR13318">
    <property type="entry name" value="PARTNER OF PAIRED, ISOFORM B-RELATED"/>
    <property type="match status" value="1"/>
</dbReference>
<dbReference type="InterPro" id="IPR006553">
    <property type="entry name" value="Leu-rich_rpt_Cys-con_subtyp"/>
</dbReference>
<organism evidence="1">
    <name type="scientific">Hyperionvirus sp</name>
    <dbReference type="NCBI Taxonomy" id="2487770"/>
    <lineage>
        <taxon>Viruses</taxon>
        <taxon>Varidnaviria</taxon>
        <taxon>Bamfordvirae</taxon>
        <taxon>Nucleocytoviricota</taxon>
        <taxon>Megaviricetes</taxon>
        <taxon>Imitervirales</taxon>
        <taxon>Mimiviridae</taxon>
        <taxon>Klosneuvirinae</taxon>
    </lineage>
</organism>
<dbReference type="GO" id="GO:0019005">
    <property type="term" value="C:SCF ubiquitin ligase complex"/>
    <property type="evidence" value="ECO:0007669"/>
    <property type="project" value="TreeGrafter"/>
</dbReference>
<dbReference type="Gene3D" id="3.80.10.10">
    <property type="entry name" value="Ribonuclease Inhibitor"/>
    <property type="match status" value="3"/>
</dbReference>
<gene>
    <name evidence="1" type="ORF">Hyperionvirus3_176</name>
</gene>
<reference evidence="1" key="1">
    <citation type="submission" date="2018-10" db="EMBL/GenBank/DDBJ databases">
        <title>Hidden diversity of soil giant viruses.</title>
        <authorList>
            <person name="Schulz F."/>
            <person name="Alteio L."/>
            <person name="Goudeau D."/>
            <person name="Ryan E.M."/>
            <person name="Malmstrom R.R."/>
            <person name="Blanchard J."/>
            <person name="Woyke T."/>
        </authorList>
    </citation>
    <scope>NUCLEOTIDE SEQUENCE</scope>
    <source>
        <strain evidence="1">HYV1</strain>
    </source>
</reference>